<protein>
    <submittedName>
        <fullName evidence="2">Uncharacterized protein</fullName>
    </submittedName>
</protein>
<dbReference type="AlphaFoldDB" id="A0AA39KGS6"/>
<evidence type="ECO:0000256" key="1">
    <source>
        <dbReference type="SAM" id="MobiDB-lite"/>
    </source>
</evidence>
<dbReference type="EMBL" id="JAUEPR010000225">
    <property type="protein sequence ID" value="KAK0459444.1"/>
    <property type="molecule type" value="Genomic_DNA"/>
</dbReference>
<gene>
    <name evidence="2" type="ORF">IW261DRAFT_1615262</name>
</gene>
<feature type="compositionally biased region" description="Low complexity" evidence="1">
    <location>
        <begin position="58"/>
        <end position="73"/>
    </location>
</feature>
<reference evidence="2" key="1">
    <citation type="submission" date="2023-06" db="EMBL/GenBank/DDBJ databases">
        <authorList>
            <consortium name="Lawrence Berkeley National Laboratory"/>
            <person name="Ahrendt S."/>
            <person name="Sahu N."/>
            <person name="Indic B."/>
            <person name="Wong-Bajracharya J."/>
            <person name="Merenyi Z."/>
            <person name="Ke H.-M."/>
            <person name="Monk M."/>
            <person name="Kocsube S."/>
            <person name="Drula E."/>
            <person name="Lipzen A."/>
            <person name="Balint B."/>
            <person name="Henrissat B."/>
            <person name="Andreopoulos B."/>
            <person name="Martin F.M."/>
            <person name="Harder C.B."/>
            <person name="Rigling D."/>
            <person name="Ford K.L."/>
            <person name="Foster G.D."/>
            <person name="Pangilinan J."/>
            <person name="Papanicolaou A."/>
            <person name="Barry K."/>
            <person name="LaButti K."/>
            <person name="Viragh M."/>
            <person name="Koriabine M."/>
            <person name="Yan M."/>
            <person name="Riley R."/>
            <person name="Champramary S."/>
            <person name="Plett K.L."/>
            <person name="Tsai I.J."/>
            <person name="Slot J."/>
            <person name="Sipos G."/>
            <person name="Plett J."/>
            <person name="Nagy L.G."/>
            <person name="Grigoriev I.V."/>
        </authorList>
    </citation>
    <scope>NUCLEOTIDE SEQUENCE</scope>
    <source>
        <strain evidence="2">ICMP 16352</strain>
    </source>
</reference>
<sequence length="307" mass="33330">MRTQGQKQRASVLEEEGGPADVHSSAEDSDGESESEDAPRPKLTGGKGKAVTKPSVHGSASSSLARGLRSGGLTIVLPSRPPKKAAKTQPGLVKEEPIPSINLLHKTRTTKPSHASAGAPSISSSHLTEYPTVTIKNKKHLILKAHTYEKEEPVPIKAEELDVIIQAVALPLYGCTQCSSSIQNQPCLFLGWELVQHYFTHKELAKCVEATPENVHTCINRVSAALHVFESSTNATANVAQLFQACFEDLSQVCCHASKSEGWDALLGMVFKNCDFEDRVHATICRLDQWVSFPLDIEHEPSLPLDP</sequence>
<name>A0AA39KGS6_9AGAR</name>
<accession>A0AA39KGS6</accession>
<comment type="caution">
    <text evidence="2">The sequence shown here is derived from an EMBL/GenBank/DDBJ whole genome shotgun (WGS) entry which is preliminary data.</text>
</comment>
<evidence type="ECO:0000313" key="3">
    <source>
        <dbReference type="Proteomes" id="UP001175227"/>
    </source>
</evidence>
<feature type="compositionally biased region" description="Acidic residues" evidence="1">
    <location>
        <begin position="27"/>
        <end position="36"/>
    </location>
</feature>
<keyword evidence="3" id="KW-1185">Reference proteome</keyword>
<dbReference type="Proteomes" id="UP001175227">
    <property type="component" value="Unassembled WGS sequence"/>
</dbReference>
<feature type="region of interest" description="Disordered" evidence="1">
    <location>
        <begin position="1"/>
        <end position="92"/>
    </location>
</feature>
<evidence type="ECO:0000313" key="2">
    <source>
        <dbReference type="EMBL" id="KAK0459444.1"/>
    </source>
</evidence>
<organism evidence="2 3">
    <name type="scientific">Armillaria novae-zelandiae</name>
    <dbReference type="NCBI Taxonomy" id="153914"/>
    <lineage>
        <taxon>Eukaryota</taxon>
        <taxon>Fungi</taxon>
        <taxon>Dikarya</taxon>
        <taxon>Basidiomycota</taxon>
        <taxon>Agaricomycotina</taxon>
        <taxon>Agaricomycetes</taxon>
        <taxon>Agaricomycetidae</taxon>
        <taxon>Agaricales</taxon>
        <taxon>Marasmiineae</taxon>
        <taxon>Physalacriaceae</taxon>
        <taxon>Armillaria</taxon>
    </lineage>
</organism>
<proteinExistence type="predicted"/>